<sequence>MAISQTESVSIVPPTFFGLTGGHIDPFETPLLDLEDPWDRLWKDKGEMRGQKKKMKKTDMEKEKEKEKEKEEKETKRNWMMPTKHVFVI</sequence>
<comment type="caution">
    <text evidence="2">The sequence shown here is derived from an EMBL/GenBank/DDBJ whole genome shotgun (WGS) entry which is preliminary data.</text>
</comment>
<reference evidence="2 3" key="1">
    <citation type="journal article" date="2015" name="Genome Announc.">
        <title>Genome sequence and annotation of Trichoderma parareesei, the ancestor of the cellulase producer Trichoderma reesei.</title>
        <authorList>
            <person name="Yang D."/>
            <person name="Pomraning K."/>
            <person name="Kopchinskiy A."/>
            <person name="Karimi Aghcheh R."/>
            <person name="Atanasova L."/>
            <person name="Chenthamara K."/>
            <person name="Baker S.E."/>
            <person name="Zhang R."/>
            <person name="Shen Q."/>
            <person name="Freitag M."/>
            <person name="Kubicek C.P."/>
            <person name="Druzhinina I.S."/>
        </authorList>
    </citation>
    <scope>NUCLEOTIDE SEQUENCE [LARGE SCALE GENOMIC DNA]</scope>
    <source>
        <strain evidence="2 3">CBS 125925</strain>
    </source>
</reference>
<organism evidence="2 3">
    <name type="scientific">Trichoderma parareesei</name>
    <name type="common">Filamentous fungus</name>
    <dbReference type="NCBI Taxonomy" id="858221"/>
    <lineage>
        <taxon>Eukaryota</taxon>
        <taxon>Fungi</taxon>
        <taxon>Dikarya</taxon>
        <taxon>Ascomycota</taxon>
        <taxon>Pezizomycotina</taxon>
        <taxon>Sordariomycetes</taxon>
        <taxon>Hypocreomycetidae</taxon>
        <taxon>Hypocreales</taxon>
        <taxon>Hypocreaceae</taxon>
        <taxon>Trichoderma</taxon>
    </lineage>
</organism>
<evidence type="ECO:0000313" key="3">
    <source>
        <dbReference type="Proteomes" id="UP000219286"/>
    </source>
</evidence>
<name>A0A2H2ZJT5_TRIPA</name>
<evidence type="ECO:0000256" key="1">
    <source>
        <dbReference type="SAM" id="MobiDB-lite"/>
    </source>
</evidence>
<feature type="region of interest" description="Disordered" evidence="1">
    <location>
        <begin position="44"/>
        <end position="89"/>
    </location>
</feature>
<accession>A0A2H2ZJT5</accession>
<protein>
    <submittedName>
        <fullName evidence="2">Uncharacterized protein</fullName>
    </submittedName>
</protein>
<dbReference type="AlphaFoldDB" id="A0A2H2ZJT5"/>
<evidence type="ECO:0000313" key="2">
    <source>
        <dbReference type="EMBL" id="OTA02406.1"/>
    </source>
</evidence>
<dbReference type="EMBL" id="LFMI01000315">
    <property type="protein sequence ID" value="OTA02406.1"/>
    <property type="molecule type" value="Genomic_DNA"/>
</dbReference>
<dbReference type="Proteomes" id="UP000219286">
    <property type="component" value="Unassembled WGS sequence"/>
</dbReference>
<gene>
    <name evidence="2" type="ORF">A9Z42_0027760</name>
</gene>
<keyword evidence="3" id="KW-1185">Reference proteome</keyword>
<feature type="compositionally biased region" description="Basic and acidic residues" evidence="1">
    <location>
        <begin position="57"/>
        <end position="77"/>
    </location>
</feature>
<proteinExistence type="predicted"/>